<feature type="transmembrane region" description="Helical" evidence="1">
    <location>
        <begin position="143"/>
        <end position="161"/>
    </location>
</feature>
<keyword evidence="3" id="KW-1185">Reference proteome</keyword>
<dbReference type="Pfam" id="PF06197">
    <property type="entry name" value="DUF998"/>
    <property type="match status" value="1"/>
</dbReference>
<comment type="caution">
    <text evidence="2">The sequence shown here is derived from an EMBL/GenBank/DDBJ whole genome shotgun (WGS) entry which is preliminary data.</text>
</comment>
<dbReference type="RefSeq" id="WP_372388436.1">
    <property type="nucleotide sequence ID" value="NZ_JBGNYA010000001.1"/>
</dbReference>
<gene>
    <name evidence="2" type="ORF">OS889_06760</name>
</gene>
<feature type="transmembrane region" description="Helical" evidence="1">
    <location>
        <begin position="87"/>
        <end position="107"/>
    </location>
</feature>
<dbReference type="PANTHER" id="PTHR42241:SF2">
    <property type="entry name" value="HYPOTHETICAL MEMBRANE PROTEIN, CONSERVED, DUF998 FAMILY"/>
    <property type="match status" value="1"/>
</dbReference>
<proteinExistence type="predicted"/>
<dbReference type="Proteomes" id="UP001570511">
    <property type="component" value="Unassembled WGS sequence"/>
</dbReference>
<feature type="transmembrane region" description="Helical" evidence="1">
    <location>
        <begin position="167"/>
        <end position="188"/>
    </location>
</feature>
<keyword evidence="1" id="KW-0812">Transmembrane</keyword>
<protein>
    <submittedName>
        <fullName evidence="2">DUF998 domain-containing protein</fullName>
    </submittedName>
</protein>
<feature type="transmembrane region" description="Helical" evidence="1">
    <location>
        <begin position="20"/>
        <end position="40"/>
    </location>
</feature>
<accession>A0ABD5MBQ8</accession>
<dbReference type="EMBL" id="JBGNYA010000001">
    <property type="protein sequence ID" value="MFA1610707.1"/>
    <property type="molecule type" value="Genomic_DNA"/>
</dbReference>
<name>A0ABD5MBQ8_9EURY</name>
<evidence type="ECO:0000256" key="1">
    <source>
        <dbReference type="SAM" id="Phobius"/>
    </source>
</evidence>
<dbReference type="PANTHER" id="PTHR42241">
    <property type="entry name" value="HYPOTHETICAL MEMBRANE PROTEIN, CONSERVED, DUF998 FAMILY"/>
    <property type="match status" value="1"/>
</dbReference>
<feature type="transmembrane region" description="Helical" evidence="1">
    <location>
        <begin position="60"/>
        <end position="80"/>
    </location>
</feature>
<evidence type="ECO:0000313" key="2">
    <source>
        <dbReference type="EMBL" id="MFA1610707.1"/>
    </source>
</evidence>
<sequence>MTHSRTDFSSSQRAERAARLSGPLGAVLTVGAIAAAIALSPEFSWTASALSDLGVAADPTVRLLFNGGLIAGGVVAVAYGRALGRHSTAVAVGYVLAIVAMALVGAFPSDTPLHFPVAVAFFLLATATVVIDGWRRRTTAAGRVALALAAGHALGWLLWGFEVRPGPGLALPELGGVVMFGLWVLALAPPVRGPGA</sequence>
<reference evidence="2 3" key="1">
    <citation type="submission" date="2024-08" db="EMBL/GenBank/DDBJ databases">
        <title>Halobellus sp. MBLA0158 whole genome sequence.</title>
        <authorList>
            <person name="Hwang C.Y."/>
            <person name="Cho E.-S."/>
            <person name="Seo M.-J."/>
        </authorList>
    </citation>
    <scope>NUCLEOTIDE SEQUENCE [LARGE SCALE GENOMIC DNA]</scope>
    <source>
        <strain evidence="2 3">MBLA0158</strain>
    </source>
</reference>
<evidence type="ECO:0000313" key="3">
    <source>
        <dbReference type="Proteomes" id="UP001570511"/>
    </source>
</evidence>
<dbReference type="AlphaFoldDB" id="A0ABD5MBQ8"/>
<keyword evidence="1" id="KW-0472">Membrane</keyword>
<dbReference type="InterPro" id="IPR009339">
    <property type="entry name" value="DUF998"/>
</dbReference>
<organism evidence="2 3">
    <name type="scientific">Halobellus rubicundus</name>
    <dbReference type="NCBI Taxonomy" id="2996466"/>
    <lineage>
        <taxon>Archaea</taxon>
        <taxon>Methanobacteriati</taxon>
        <taxon>Methanobacteriota</taxon>
        <taxon>Stenosarchaea group</taxon>
        <taxon>Halobacteria</taxon>
        <taxon>Halobacteriales</taxon>
        <taxon>Haloferacaceae</taxon>
        <taxon>Halobellus</taxon>
    </lineage>
</organism>
<feature type="transmembrane region" description="Helical" evidence="1">
    <location>
        <begin position="113"/>
        <end position="131"/>
    </location>
</feature>
<keyword evidence="1" id="KW-1133">Transmembrane helix</keyword>